<keyword evidence="4" id="KW-1185">Reference proteome</keyword>
<accession>A0AAJ7JDB8</accession>
<gene>
    <name evidence="5" type="primary">LOC108631312</name>
</gene>
<evidence type="ECO:0000313" key="5">
    <source>
        <dbReference type="RefSeq" id="XP_017890645.1"/>
    </source>
</evidence>
<sequence length="238" mass="26576">MNPRMCAVLISFWLHLLVYWVRGTVKERHPTSKGFGFLPYRTTSTVQKYCNCITSYSCSCCQSVVILYTKAEKNLCVNFNYQRTGFDVNVTLNSDTLRARAVIEYKPFKFCTNIPGCYFSSACVNVLELNKFPRSITACLRLDVFSKKRLWQLNYDCVSVSTELPTMSGNGTMPTTKRTEGMGGTSTTMKAGMTSRMTTTQMTMTTLMPRATAETEETTSSDVEVITVPGTATGVDID</sequence>
<feature type="signal peptide" evidence="2">
    <location>
        <begin position="1"/>
        <end position="23"/>
    </location>
</feature>
<dbReference type="InterPro" id="IPR031941">
    <property type="entry name" value="DUF4773"/>
</dbReference>
<dbReference type="GeneID" id="108631312"/>
<dbReference type="KEGG" id="ccal:108631312"/>
<dbReference type="AlphaFoldDB" id="A0AAJ7JDB8"/>
<feature type="chain" id="PRO_5042588777" evidence="2">
    <location>
        <begin position="24"/>
        <end position="238"/>
    </location>
</feature>
<evidence type="ECO:0000313" key="4">
    <source>
        <dbReference type="Proteomes" id="UP000694925"/>
    </source>
</evidence>
<feature type="domain" description="DUF4773" evidence="3">
    <location>
        <begin position="49"/>
        <end position="162"/>
    </location>
</feature>
<protein>
    <submittedName>
        <fullName evidence="5">Uncharacterized protein LOC108631312 isoform X1</fullName>
    </submittedName>
</protein>
<keyword evidence="2" id="KW-0732">Signal</keyword>
<proteinExistence type="predicted"/>
<dbReference type="PANTHER" id="PTHR36299:SF2">
    <property type="entry name" value="DUF4773 DOMAIN-CONTAINING PROTEIN"/>
    <property type="match status" value="1"/>
</dbReference>
<dbReference type="RefSeq" id="XP_017890645.1">
    <property type="nucleotide sequence ID" value="XM_018035156.2"/>
</dbReference>
<organism evidence="4 5">
    <name type="scientific">Ceratina calcarata</name>
    <dbReference type="NCBI Taxonomy" id="156304"/>
    <lineage>
        <taxon>Eukaryota</taxon>
        <taxon>Metazoa</taxon>
        <taxon>Ecdysozoa</taxon>
        <taxon>Arthropoda</taxon>
        <taxon>Hexapoda</taxon>
        <taxon>Insecta</taxon>
        <taxon>Pterygota</taxon>
        <taxon>Neoptera</taxon>
        <taxon>Endopterygota</taxon>
        <taxon>Hymenoptera</taxon>
        <taxon>Apocrita</taxon>
        <taxon>Aculeata</taxon>
        <taxon>Apoidea</taxon>
        <taxon>Anthophila</taxon>
        <taxon>Apidae</taxon>
        <taxon>Ceratina</taxon>
        <taxon>Zadontomerus</taxon>
    </lineage>
</organism>
<dbReference type="Pfam" id="PF15998">
    <property type="entry name" value="DUF4773"/>
    <property type="match status" value="1"/>
</dbReference>
<dbReference type="PANTHER" id="PTHR36299">
    <property type="entry name" value="AGAP008005-PA"/>
    <property type="match status" value="1"/>
</dbReference>
<reference evidence="5" key="1">
    <citation type="submission" date="2025-08" db="UniProtKB">
        <authorList>
            <consortium name="RefSeq"/>
        </authorList>
    </citation>
    <scope>IDENTIFICATION</scope>
    <source>
        <tissue evidence="5">Whole body</tissue>
    </source>
</reference>
<evidence type="ECO:0000256" key="1">
    <source>
        <dbReference type="SAM" id="MobiDB-lite"/>
    </source>
</evidence>
<feature type="region of interest" description="Disordered" evidence="1">
    <location>
        <begin position="168"/>
        <end position="190"/>
    </location>
</feature>
<evidence type="ECO:0000259" key="3">
    <source>
        <dbReference type="Pfam" id="PF15998"/>
    </source>
</evidence>
<evidence type="ECO:0000256" key="2">
    <source>
        <dbReference type="SAM" id="SignalP"/>
    </source>
</evidence>
<dbReference type="Proteomes" id="UP000694925">
    <property type="component" value="Unplaced"/>
</dbReference>
<name>A0AAJ7JDB8_9HYME</name>